<dbReference type="Proteomes" id="UP001153269">
    <property type="component" value="Unassembled WGS sequence"/>
</dbReference>
<dbReference type="AlphaFoldDB" id="A0A9N7YAW8"/>
<proteinExistence type="predicted"/>
<sequence>MRESCRRQSVKLHVGEQQDDYTHCIWTHTHTQREDRGRTDPSRGDEGSLEGVTTHPKRHPGLHRCTKG</sequence>
<evidence type="ECO:0000256" key="1">
    <source>
        <dbReference type="SAM" id="MobiDB-lite"/>
    </source>
</evidence>
<feature type="region of interest" description="Disordered" evidence="1">
    <location>
        <begin position="29"/>
        <end position="68"/>
    </location>
</feature>
<gene>
    <name evidence="2" type="ORF">PLEPLA_LOCUS6856</name>
</gene>
<evidence type="ECO:0000313" key="3">
    <source>
        <dbReference type="Proteomes" id="UP001153269"/>
    </source>
</evidence>
<dbReference type="EMBL" id="CADEAL010000358">
    <property type="protein sequence ID" value="CAB1419028.1"/>
    <property type="molecule type" value="Genomic_DNA"/>
</dbReference>
<feature type="compositionally biased region" description="Basic residues" evidence="1">
    <location>
        <begin position="55"/>
        <end position="68"/>
    </location>
</feature>
<organism evidence="2 3">
    <name type="scientific">Pleuronectes platessa</name>
    <name type="common">European plaice</name>
    <dbReference type="NCBI Taxonomy" id="8262"/>
    <lineage>
        <taxon>Eukaryota</taxon>
        <taxon>Metazoa</taxon>
        <taxon>Chordata</taxon>
        <taxon>Craniata</taxon>
        <taxon>Vertebrata</taxon>
        <taxon>Euteleostomi</taxon>
        <taxon>Actinopterygii</taxon>
        <taxon>Neopterygii</taxon>
        <taxon>Teleostei</taxon>
        <taxon>Neoteleostei</taxon>
        <taxon>Acanthomorphata</taxon>
        <taxon>Carangaria</taxon>
        <taxon>Pleuronectiformes</taxon>
        <taxon>Pleuronectoidei</taxon>
        <taxon>Pleuronectidae</taxon>
        <taxon>Pleuronectes</taxon>
    </lineage>
</organism>
<feature type="compositionally biased region" description="Basic and acidic residues" evidence="1">
    <location>
        <begin position="31"/>
        <end position="46"/>
    </location>
</feature>
<accession>A0A9N7YAW8</accession>
<name>A0A9N7YAW8_PLEPL</name>
<evidence type="ECO:0000313" key="2">
    <source>
        <dbReference type="EMBL" id="CAB1419028.1"/>
    </source>
</evidence>
<reference evidence="2" key="1">
    <citation type="submission" date="2020-03" db="EMBL/GenBank/DDBJ databases">
        <authorList>
            <person name="Weist P."/>
        </authorList>
    </citation>
    <scope>NUCLEOTIDE SEQUENCE</scope>
</reference>
<comment type="caution">
    <text evidence="2">The sequence shown here is derived from an EMBL/GenBank/DDBJ whole genome shotgun (WGS) entry which is preliminary data.</text>
</comment>
<keyword evidence="3" id="KW-1185">Reference proteome</keyword>
<protein>
    <submittedName>
        <fullName evidence="2">Uncharacterized protein</fullName>
    </submittedName>
</protein>